<dbReference type="InParanoid" id="A0A2J6TPK2"/>
<dbReference type="RefSeq" id="XP_024741844.1">
    <property type="nucleotide sequence ID" value="XM_024882542.1"/>
</dbReference>
<proteinExistence type="predicted"/>
<evidence type="ECO:0000313" key="4">
    <source>
        <dbReference type="Proteomes" id="UP000235371"/>
    </source>
</evidence>
<evidence type="ECO:0000313" key="3">
    <source>
        <dbReference type="EMBL" id="PMD64940.1"/>
    </source>
</evidence>
<feature type="compositionally biased region" description="Low complexity" evidence="1">
    <location>
        <begin position="251"/>
        <end position="260"/>
    </location>
</feature>
<feature type="region of interest" description="Disordered" evidence="1">
    <location>
        <begin position="128"/>
        <end position="149"/>
    </location>
</feature>
<gene>
    <name evidence="3" type="ORF">K444DRAFT_625566</name>
</gene>
<feature type="region of interest" description="Disordered" evidence="1">
    <location>
        <begin position="531"/>
        <end position="612"/>
    </location>
</feature>
<name>A0A2J6TPK2_9HELO</name>
<reference evidence="3 4" key="1">
    <citation type="submission" date="2016-04" db="EMBL/GenBank/DDBJ databases">
        <title>A degradative enzymes factory behind the ericoid mycorrhizal symbiosis.</title>
        <authorList>
            <consortium name="DOE Joint Genome Institute"/>
            <person name="Martino E."/>
            <person name="Morin E."/>
            <person name="Grelet G."/>
            <person name="Kuo A."/>
            <person name="Kohler A."/>
            <person name="Daghino S."/>
            <person name="Barry K."/>
            <person name="Choi C."/>
            <person name="Cichocki N."/>
            <person name="Clum A."/>
            <person name="Copeland A."/>
            <person name="Hainaut M."/>
            <person name="Haridas S."/>
            <person name="Labutti K."/>
            <person name="Lindquist E."/>
            <person name="Lipzen A."/>
            <person name="Khouja H.-R."/>
            <person name="Murat C."/>
            <person name="Ohm R."/>
            <person name="Olson A."/>
            <person name="Spatafora J."/>
            <person name="Veneault-Fourrey C."/>
            <person name="Henrissat B."/>
            <person name="Grigoriev I."/>
            <person name="Martin F."/>
            <person name="Perotto S."/>
        </authorList>
    </citation>
    <scope>NUCLEOTIDE SEQUENCE [LARGE SCALE GENOMIC DNA]</scope>
    <source>
        <strain evidence="3 4">E</strain>
    </source>
</reference>
<keyword evidence="2" id="KW-1133">Transmembrane helix</keyword>
<feature type="compositionally biased region" description="Polar residues" evidence="1">
    <location>
        <begin position="597"/>
        <end position="606"/>
    </location>
</feature>
<dbReference type="Proteomes" id="UP000235371">
    <property type="component" value="Unassembled WGS sequence"/>
</dbReference>
<organism evidence="3 4">
    <name type="scientific">Hyaloscypha bicolor E</name>
    <dbReference type="NCBI Taxonomy" id="1095630"/>
    <lineage>
        <taxon>Eukaryota</taxon>
        <taxon>Fungi</taxon>
        <taxon>Dikarya</taxon>
        <taxon>Ascomycota</taxon>
        <taxon>Pezizomycotina</taxon>
        <taxon>Leotiomycetes</taxon>
        <taxon>Helotiales</taxon>
        <taxon>Hyaloscyphaceae</taxon>
        <taxon>Hyaloscypha</taxon>
        <taxon>Hyaloscypha bicolor</taxon>
    </lineage>
</organism>
<dbReference type="OrthoDB" id="5421784at2759"/>
<dbReference type="STRING" id="1095630.A0A2J6TPK2"/>
<feature type="region of interest" description="Disordered" evidence="1">
    <location>
        <begin position="233"/>
        <end position="274"/>
    </location>
</feature>
<protein>
    <submittedName>
        <fullName evidence="3">Uncharacterized protein</fullName>
    </submittedName>
</protein>
<accession>A0A2J6TPK2</accession>
<keyword evidence="2" id="KW-0812">Transmembrane</keyword>
<evidence type="ECO:0000256" key="1">
    <source>
        <dbReference type="SAM" id="MobiDB-lite"/>
    </source>
</evidence>
<dbReference type="EMBL" id="KZ613747">
    <property type="protein sequence ID" value="PMD64940.1"/>
    <property type="molecule type" value="Genomic_DNA"/>
</dbReference>
<evidence type="ECO:0000256" key="2">
    <source>
        <dbReference type="SAM" id="Phobius"/>
    </source>
</evidence>
<feature type="region of interest" description="Disordered" evidence="1">
    <location>
        <begin position="40"/>
        <end position="62"/>
    </location>
</feature>
<feature type="compositionally biased region" description="Basic and acidic residues" evidence="1">
    <location>
        <begin position="585"/>
        <end position="595"/>
    </location>
</feature>
<keyword evidence="4" id="KW-1185">Reference proteome</keyword>
<sequence>MKTSFDCFWSLDGGTACPSQTQAKPSATASTSRLSALWQSSVGRPDRTGQDRTGQAGQGCAGRGQLPAGLQLLLVPSRNDAGSSASFILSLSVAEQADTGPRAHLVRISSPGKTAVIIMSSRLFSSRRSPNLTRPLPNDGNELTEESSIASRRALNPATARAMGDTIAGPSLLLAKQDLAHREHPHQHNHNHNRLHRREAPAVFTEVVATISVVQQVDVDINGNTYSTETLTTVSSPSITNENAATTPTESPAVGTPAATAGGGSGGSHASQSLLSDQGITSTTIPTHFPTLVLSTNSTSLISSTTNSSRFTNSTIASRTSLTCITSTTSTDDFWESSTSTLYAPSYTAKSSVTTGGNVGGTGVAGGGVSTSTPASGNGASNSSTASPPVIAGGVVGSVAGVAILIFIIMAFLRWKKRHQSMLLLGDGDAGTAAETTRDGPSSQPPGGMIERRSLALGVPAVLASMTGYKRSSQKTETDRTISSTAGSERGFYRVSGRKLPSVLQSGGDGYGGGIGTNTLSGSSFYRDSQGFYGGAGSPTSPSHPPGAMSFTRDSGVPVMRPSPARTPVTEQSPFSEFPAPLDPPPRRPTDDLGRSHPSQDGSQRSRFTEEV</sequence>
<dbReference type="GeneID" id="36590619"/>
<feature type="compositionally biased region" description="Polar residues" evidence="1">
    <location>
        <begin position="233"/>
        <end position="250"/>
    </location>
</feature>
<feature type="transmembrane region" description="Helical" evidence="2">
    <location>
        <begin position="390"/>
        <end position="413"/>
    </location>
</feature>
<dbReference type="AlphaFoldDB" id="A0A2J6TPK2"/>
<keyword evidence="2" id="KW-0472">Membrane</keyword>
<feature type="region of interest" description="Disordered" evidence="1">
    <location>
        <begin position="431"/>
        <end position="450"/>
    </location>
</feature>